<dbReference type="SUPFAM" id="SSF51735">
    <property type="entry name" value="NAD(P)-binding Rossmann-fold domains"/>
    <property type="match status" value="1"/>
</dbReference>
<dbReference type="PANTHER" id="PTHR23406">
    <property type="entry name" value="MALIC ENZYME-RELATED"/>
    <property type="match status" value="1"/>
</dbReference>
<name>A0ABM0MDV6_SACKO</name>
<sequence>KYNKGIAFSIPERQTLGIHGLLPPTVNSQDMQVKRIIENYHRQCDDLHKYSFLMDIQDTNEKLFYRVINDHLEEMMPIVYTPTVGLACQRYGHIYRRPRGLFITIHDRGHIAEILRNWPEPNIKAIVVTDGERILGLGDLGAHGMGIPVGKLALYTACAGVDPSHTLPVCLDVGTNNEKLLNDPMYIGLRIKRFRSQEYDDLVDEFMKAVVKKYGYNCLIQFEDFGNQNAFRFLQKYKDDYCTFNDDIQGTASVALAGIYASLRMTGKKLSENKFVFLGAGEAAIGIASLIVMAMMEDGLTEEEAVKTIWLVDRTGLVVMDRPASELNKQRSRFAQAHNPIANLADTIKTVKPTAIIGVSAAKGAFTDEIIKYMSTINDHPIIFALSNPTSMAECTAEQAYAYSDSECMFASGSPFQPVTLPSGKTLYPAQGNNSYIFPGVALGIVASGMKRVDDHAFLIAAKELADQVTDAHLSEGRLYPPLSTIKSVSLRIATKVVEYAYRKGLAAKQPEPEDKEEFVRSHVYQTEYYDFVPKFYEWPSDQ</sequence>
<evidence type="ECO:0000256" key="1">
    <source>
        <dbReference type="ARBA" id="ARBA00001936"/>
    </source>
</evidence>
<evidence type="ECO:0000259" key="5">
    <source>
        <dbReference type="SMART" id="SM00919"/>
    </source>
</evidence>
<feature type="domain" description="Malic enzyme NAD-binding" evidence="5">
    <location>
        <begin position="248"/>
        <end position="502"/>
    </location>
</feature>
<dbReference type="PIRSF" id="PIRSF000106">
    <property type="entry name" value="ME"/>
    <property type="match status" value="1"/>
</dbReference>
<dbReference type="InterPro" id="IPR037062">
    <property type="entry name" value="Malic_N_dom_sf"/>
</dbReference>
<evidence type="ECO:0000313" key="7">
    <source>
        <dbReference type="Proteomes" id="UP000694865"/>
    </source>
</evidence>
<dbReference type="InterPro" id="IPR001891">
    <property type="entry name" value="Malic_OxRdtase"/>
</dbReference>
<dbReference type="SMART" id="SM00919">
    <property type="entry name" value="Malic_M"/>
    <property type="match status" value="1"/>
</dbReference>
<organism evidence="7 8">
    <name type="scientific">Saccoglossus kowalevskii</name>
    <name type="common">Acorn worm</name>
    <dbReference type="NCBI Taxonomy" id="10224"/>
    <lineage>
        <taxon>Eukaryota</taxon>
        <taxon>Metazoa</taxon>
        <taxon>Hemichordata</taxon>
        <taxon>Enteropneusta</taxon>
        <taxon>Harrimaniidae</taxon>
        <taxon>Saccoglossus</taxon>
    </lineage>
</organism>
<feature type="domain" description="Malic enzyme N-terminal" evidence="6">
    <location>
        <begin position="57"/>
        <end position="238"/>
    </location>
</feature>
<dbReference type="GeneID" id="100367220"/>
<dbReference type="Pfam" id="PF03949">
    <property type="entry name" value="Malic_M"/>
    <property type="match status" value="1"/>
</dbReference>
<dbReference type="SUPFAM" id="SSF53223">
    <property type="entry name" value="Aminoacid dehydrogenase-like, N-terminal domain"/>
    <property type="match status" value="1"/>
</dbReference>
<evidence type="ECO:0000259" key="6">
    <source>
        <dbReference type="SMART" id="SM01274"/>
    </source>
</evidence>
<dbReference type="PANTHER" id="PTHR23406:SF90">
    <property type="entry name" value="MALIC ENZYME-RELATED"/>
    <property type="match status" value="1"/>
</dbReference>
<dbReference type="Gene3D" id="3.40.50.10380">
    <property type="entry name" value="Malic enzyme, N-terminal domain"/>
    <property type="match status" value="1"/>
</dbReference>
<feature type="non-terminal residue" evidence="8">
    <location>
        <position position="1"/>
    </location>
</feature>
<dbReference type="Proteomes" id="UP000694865">
    <property type="component" value="Unplaced"/>
</dbReference>
<protein>
    <recommendedName>
        <fullName evidence="4">Malic enzyme</fullName>
    </recommendedName>
</protein>
<accession>A0ABM0MDV6</accession>
<reference evidence="8" key="1">
    <citation type="submission" date="2025-08" db="UniProtKB">
        <authorList>
            <consortium name="RefSeq"/>
        </authorList>
    </citation>
    <scope>IDENTIFICATION</scope>
    <source>
        <tissue evidence="8">Testes</tissue>
    </source>
</reference>
<evidence type="ECO:0000313" key="8">
    <source>
        <dbReference type="RefSeq" id="XP_006818197.1"/>
    </source>
</evidence>
<proteinExistence type="inferred from homology"/>
<dbReference type="PRINTS" id="PR00072">
    <property type="entry name" value="MALOXRDTASE"/>
</dbReference>
<dbReference type="Pfam" id="PF00390">
    <property type="entry name" value="malic"/>
    <property type="match status" value="1"/>
</dbReference>
<dbReference type="InterPro" id="IPR012301">
    <property type="entry name" value="Malic_N_dom"/>
</dbReference>
<comment type="cofactor">
    <cofactor evidence="1">
        <name>Mn(2+)</name>
        <dbReference type="ChEBI" id="CHEBI:29035"/>
    </cofactor>
</comment>
<dbReference type="CDD" id="cd05312">
    <property type="entry name" value="NAD_bind_1_malic_enz"/>
    <property type="match status" value="1"/>
</dbReference>
<dbReference type="InterPro" id="IPR036291">
    <property type="entry name" value="NAD(P)-bd_dom_sf"/>
</dbReference>
<evidence type="ECO:0000256" key="4">
    <source>
        <dbReference type="RuleBase" id="RU003426"/>
    </source>
</evidence>
<evidence type="ECO:0000256" key="3">
    <source>
        <dbReference type="ARBA" id="ARBA00022723"/>
    </source>
</evidence>
<gene>
    <name evidence="8" type="primary">ME1</name>
</gene>
<keyword evidence="3 4" id="KW-0479">Metal-binding</keyword>
<dbReference type="InterPro" id="IPR015884">
    <property type="entry name" value="Malic_enzyme_CS"/>
</dbReference>
<dbReference type="InterPro" id="IPR012302">
    <property type="entry name" value="Malic_NAD-bd"/>
</dbReference>
<dbReference type="NCBIfam" id="NF010052">
    <property type="entry name" value="PRK13529.1"/>
    <property type="match status" value="1"/>
</dbReference>
<dbReference type="SMART" id="SM01274">
    <property type="entry name" value="malic"/>
    <property type="match status" value="1"/>
</dbReference>
<keyword evidence="7" id="KW-1185">Reference proteome</keyword>
<keyword evidence="4" id="KW-0560">Oxidoreductase</keyword>
<comment type="similarity">
    <text evidence="2 4">Belongs to the malic enzymes family.</text>
</comment>
<dbReference type="Gene3D" id="3.40.50.720">
    <property type="entry name" value="NAD(P)-binding Rossmann-like Domain"/>
    <property type="match status" value="1"/>
</dbReference>
<dbReference type="InterPro" id="IPR046346">
    <property type="entry name" value="Aminoacid_DH-like_N_sf"/>
</dbReference>
<dbReference type="RefSeq" id="XP_006818197.1">
    <property type="nucleotide sequence ID" value="XM_006818134.1"/>
</dbReference>
<evidence type="ECO:0000256" key="2">
    <source>
        <dbReference type="ARBA" id="ARBA00008785"/>
    </source>
</evidence>
<dbReference type="PROSITE" id="PS00331">
    <property type="entry name" value="MALIC_ENZYMES"/>
    <property type="match status" value="1"/>
</dbReference>